<dbReference type="PATRIC" id="fig|1158601.3.peg.625"/>
<dbReference type="STRING" id="71451.RV07_GL000606"/>
<feature type="transmembrane region" description="Helical" evidence="3">
    <location>
        <begin position="7"/>
        <end position="27"/>
    </location>
</feature>
<feature type="transmembrane region" description="Helical" evidence="3">
    <location>
        <begin position="68"/>
        <end position="88"/>
    </location>
</feature>
<evidence type="ECO:0000256" key="2">
    <source>
        <dbReference type="ARBA" id="ARBA00007362"/>
    </source>
</evidence>
<dbReference type="Pfam" id="PF00892">
    <property type="entry name" value="EamA"/>
    <property type="match status" value="2"/>
</dbReference>
<feature type="transmembrane region" description="Helical" evidence="3">
    <location>
        <begin position="124"/>
        <end position="144"/>
    </location>
</feature>
<dbReference type="SUPFAM" id="SSF55729">
    <property type="entry name" value="Acyl-CoA N-acyltransferases (Nat)"/>
    <property type="match status" value="1"/>
</dbReference>
<dbReference type="OrthoDB" id="9809509at2"/>
<dbReference type="eggNOG" id="COG0697">
    <property type="taxonomic scope" value="Bacteria"/>
</dbReference>
<name>R2RJ38_9ENTE</name>
<dbReference type="InterPro" id="IPR000182">
    <property type="entry name" value="GNAT_dom"/>
</dbReference>
<comment type="subcellular location">
    <subcellularLocation>
        <location evidence="1">Endomembrane system</location>
        <topology evidence="1">Multi-pass membrane protein</topology>
    </subcellularLocation>
</comment>
<dbReference type="InterPro" id="IPR000620">
    <property type="entry name" value="EamA_dom"/>
</dbReference>
<comment type="similarity">
    <text evidence="2">Belongs to the EamA transporter family.</text>
</comment>
<proteinExistence type="inferred from homology"/>
<dbReference type="RefSeq" id="WP_010739526.1">
    <property type="nucleotide sequence ID" value="NZ_KB946249.1"/>
</dbReference>
<feature type="transmembrane region" description="Helical" evidence="3">
    <location>
        <begin position="205"/>
        <end position="226"/>
    </location>
</feature>
<evidence type="ECO:0000313" key="8">
    <source>
        <dbReference type="Proteomes" id="UP000014148"/>
    </source>
</evidence>
<dbReference type="InterPro" id="IPR052756">
    <property type="entry name" value="Alkyne_AA_exporter"/>
</dbReference>
<dbReference type="InterPro" id="IPR037185">
    <property type="entry name" value="EmrE-like"/>
</dbReference>
<evidence type="ECO:0000313" key="7">
    <source>
        <dbReference type="Proteomes" id="UP000013783"/>
    </source>
</evidence>
<sequence>MKKERSFHVYAIITIICWSLAFVLSRLVMQELSSEALGFLRYLIASLVLICLIPLLKLRKVESKDLGLIVLTGATGFFLYMIAFNKGVKEVNAATSSVIVATVPMITALLSRFVYKEKITTKQWIATGVSFLGVMIITIVNKGFTISNGLNWLFLAAILLAAYNLLQKKLVQKYSAIQSTMMSIFAGTIMLAIFLPRTINEVQGISMQIIILVLIMGIFSSAIAYVSWTKAFEVAENVASVSNYMYVTPLLTTVLGLVIAKEFPEVSTIVGGIIILAGLILFNSDQLFSKKVRIKRIGNAELATAAQVIRESFATVANDFDLTLDNCPTNGAFTQAKHLKIDLDKGQQLFGVYLGKKMIGFFELVYHDGYQATLEKVAVVPSERGNQYGEFILDKARKIAAEDRIEQIDIGIIKENRRLKKWYQKNGYEIVCSKQFDHLPFEVLYLQLDLKDEVTNE</sequence>
<dbReference type="InterPro" id="IPR016181">
    <property type="entry name" value="Acyl_CoA_acyltransferase"/>
</dbReference>
<keyword evidence="8" id="KW-1185">Reference proteome</keyword>
<reference evidence="5 7" key="1">
    <citation type="submission" date="2013-02" db="EMBL/GenBank/DDBJ databases">
        <title>The Genome Sequence of Enterococcus malodoratus ATCC_43197.</title>
        <authorList>
            <consortium name="The Broad Institute Genome Sequencing Platform"/>
            <consortium name="The Broad Institute Genome Sequencing Center for Infectious Disease"/>
            <person name="Earl A.M."/>
            <person name="Gilmore M.S."/>
            <person name="Lebreton F."/>
            <person name="Walker B."/>
            <person name="Young S.K."/>
            <person name="Zeng Q."/>
            <person name="Gargeya S."/>
            <person name="Fitzgerald M."/>
            <person name="Haas B."/>
            <person name="Abouelleil A."/>
            <person name="Alvarado L."/>
            <person name="Arachchi H.M."/>
            <person name="Berlin A.M."/>
            <person name="Chapman S.B."/>
            <person name="Dewar J."/>
            <person name="Goldberg J."/>
            <person name="Griggs A."/>
            <person name="Gujja S."/>
            <person name="Hansen M."/>
            <person name="Howarth C."/>
            <person name="Imamovic A."/>
            <person name="Larimer J."/>
            <person name="McCowan C."/>
            <person name="Murphy C."/>
            <person name="Neiman D."/>
            <person name="Pearson M."/>
            <person name="Priest M."/>
            <person name="Roberts A."/>
            <person name="Saif S."/>
            <person name="Shea T."/>
            <person name="Sisk P."/>
            <person name="Sykes S."/>
            <person name="Wortman J."/>
            <person name="Nusbaum C."/>
            <person name="Birren B."/>
        </authorList>
    </citation>
    <scope>NUCLEOTIDE SEQUENCE [LARGE SCALE GENOMIC DNA]</scope>
    <source>
        <strain evidence="5 7">ATCC 43197</strain>
    </source>
</reference>
<evidence type="ECO:0000259" key="4">
    <source>
        <dbReference type="PROSITE" id="PS51186"/>
    </source>
</evidence>
<dbReference type="EMBL" id="AJAK01000007">
    <property type="protein sequence ID" value="EOH80606.1"/>
    <property type="molecule type" value="Genomic_DNA"/>
</dbReference>
<dbReference type="PANTHER" id="PTHR12715:SF4">
    <property type="entry name" value="EAMA DOMAIN-CONTAINING PROTEIN"/>
    <property type="match status" value="1"/>
</dbReference>
<dbReference type="SUPFAM" id="SSF103481">
    <property type="entry name" value="Multidrug resistance efflux transporter EmrE"/>
    <property type="match status" value="2"/>
</dbReference>
<feature type="transmembrane region" description="Helical" evidence="3">
    <location>
        <begin position="238"/>
        <end position="260"/>
    </location>
</feature>
<dbReference type="Gene3D" id="1.10.3730.20">
    <property type="match status" value="1"/>
</dbReference>
<feature type="domain" description="N-acetyltransferase" evidence="4">
    <location>
        <begin position="292"/>
        <end position="451"/>
    </location>
</feature>
<dbReference type="AlphaFoldDB" id="R2RJ38"/>
<dbReference type="EMBL" id="ASWA01000002">
    <property type="protein sequence ID" value="EOT69115.1"/>
    <property type="molecule type" value="Genomic_DNA"/>
</dbReference>
<dbReference type="PANTHER" id="PTHR12715">
    <property type="entry name" value="TRANSPORTER, DRUG/METABOLITE EXPORTER FAMILY"/>
    <property type="match status" value="1"/>
</dbReference>
<dbReference type="Gene3D" id="3.40.630.30">
    <property type="match status" value="1"/>
</dbReference>
<comment type="caution">
    <text evidence="5">The sequence shown here is derived from an EMBL/GenBank/DDBJ whole genome shotgun (WGS) entry which is preliminary data.</text>
</comment>
<dbReference type="GO" id="GO:0016747">
    <property type="term" value="F:acyltransferase activity, transferring groups other than amino-acyl groups"/>
    <property type="evidence" value="ECO:0007669"/>
    <property type="project" value="InterPro"/>
</dbReference>
<feature type="transmembrane region" description="Helical" evidence="3">
    <location>
        <begin position="94"/>
        <end position="115"/>
    </location>
</feature>
<protein>
    <recommendedName>
        <fullName evidence="4">N-acetyltransferase domain-containing protein</fullName>
    </recommendedName>
</protein>
<organism evidence="5 7">
    <name type="scientific">Enterococcus malodoratus ATCC 43197</name>
    <dbReference type="NCBI Taxonomy" id="1158601"/>
    <lineage>
        <taxon>Bacteria</taxon>
        <taxon>Bacillati</taxon>
        <taxon>Bacillota</taxon>
        <taxon>Bacilli</taxon>
        <taxon>Lactobacillales</taxon>
        <taxon>Enterococcaceae</taxon>
        <taxon>Enterococcus</taxon>
    </lineage>
</organism>
<evidence type="ECO:0000313" key="6">
    <source>
        <dbReference type="EMBL" id="EOT69115.1"/>
    </source>
</evidence>
<dbReference type="Proteomes" id="UP000014148">
    <property type="component" value="Unassembled WGS sequence"/>
</dbReference>
<dbReference type="PROSITE" id="PS51186">
    <property type="entry name" value="GNAT"/>
    <property type="match status" value="1"/>
</dbReference>
<keyword evidence="3" id="KW-0472">Membrane</keyword>
<feature type="transmembrane region" description="Helical" evidence="3">
    <location>
        <begin position="266"/>
        <end position="283"/>
    </location>
</feature>
<gene>
    <name evidence="6" type="ORF">I585_00575</name>
    <name evidence="5" type="ORF">UAI_00644</name>
</gene>
<dbReference type="Proteomes" id="UP000013783">
    <property type="component" value="Unassembled WGS sequence"/>
</dbReference>
<keyword evidence="3" id="KW-0812">Transmembrane</keyword>
<evidence type="ECO:0000313" key="5">
    <source>
        <dbReference type="EMBL" id="EOH80606.1"/>
    </source>
</evidence>
<dbReference type="eggNOG" id="COG0456">
    <property type="taxonomic scope" value="Bacteria"/>
</dbReference>
<feature type="transmembrane region" description="Helical" evidence="3">
    <location>
        <begin position="178"/>
        <end position="199"/>
    </location>
</feature>
<accession>R2RJ38</accession>
<reference evidence="6 8" key="2">
    <citation type="submission" date="2013-03" db="EMBL/GenBank/DDBJ databases">
        <title>The Genome Sequence of Enterococcus malodoratus ATCC_43197 (PacBio/Illumina hybrid assembly).</title>
        <authorList>
            <consortium name="The Broad Institute Genomics Platform"/>
            <consortium name="The Broad Institute Genome Sequencing Center for Infectious Disease"/>
            <person name="Earl A."/>
            <person name="Russ C."/>
            <person name="Gilmore M."/>
            <person name="Surin D."/>
            <person name="Walker B."/>
            <person name="Young S."/>
            <person name="Zeng Q."/>
            <person name="Gargeya S."/>
            <person name="Fitzgerald M."/>
            <person name="Haas B."/>
            <person name="Abouelleil A."/>
            <person name="Allen A.W."/>
            <person name="Alvarado L."/>
            <person name="Arachchi H.M."/>
            <person name="Berlin A.M."/>
            <person name="Chapman S.B."/>
            <person name="Gainer-Dewar J."/>
            <person name="Goldberg J."/>
            <person name="Griggs A."/>
            <person name="Gujja S."/>
            <person name="Hansen M."/>
            <person name="Howarth C."/>
            <person name="Imamovic A."/>
            <person name="Ireland A."/>
            <person name="Larimer J."/>
            <person name="McCowan C."/>
            <person name="Murphy C."/>
            <person name="Pearson M."/>
            <person name="Poon T.W."/>
            <person name="Priest M."/>
            <person name="Roberts A."/>
            <person name="Saif S."/>
            <person name="Shea T."/>
            <person name="Sisk P."/>
            <person name="Sykes S."/>
            <person name="Wortman J."/>
            <person name="Nusbaum C."/>
            <person name="Birren B."/>
        </authorList>
    </citation>
    <scope>NUCLEOTIDE SEQUENCE [LARGE SCALE GENOMIC DNA]</scope>
    <source>
        <strain evidence="6 8">ATCC 43197</strain>
    </source>
</reference>
<feature type="transmembrane region" description="Helical" evidence="3">
    <location>
        <begin position="150"/>
        <end position="166"/>
    </location>
</feature>
<dbReference type="GO" id="GO:0016020">
    <property type="term" value="C:membrane"/>
    <property type="evidence" value="ECO:0007669"/>
    <property type="project" value="InterPro"/>
</dbReference>
<evidence type="ECO:0000256" key="1">
    <source>
        <dbReference type="ARBA" id="ARBA00004127"/>
    </source>
</evidence>
<feature type="transmembrane region" description="Helical" evidence="3">
    <location>
        <begin position="39"/>
        <end position="56"/>
    </location>
</feature>
<keyword evidence="3" id="KW-1133">Transmembrane helix</keyword>
<evidence type="ECO:0000256" key="3">
    <source>
        <dbReference type="SAM" id="Phobius"/>
    </source>
</evidence>
<dbReference type="Pfam" id="PF00583">
    <property type="entry name" value="Acetyltransf_1"/>
    <property type="match status" value="1"/>
</dbReference>